<name>A0A6J5KJZ8_9CAUD</name>
<evidence type="ECO:0000313" key="1">
    <source>
        <dbReference type="EMBL" id="CAB4122508.1"/>
    </source>
</evidence>
<organism evidence="1">
    <name type="scientific">uncultured Caudovirales phage</name>
    <dbReference type="NCBI Taxonomy" id="2100421"/>
    <lineage>
        <taxon>Viruses</taxon>
        <taxon>Duplodnaviria</taxon>
        <taxon>Heunggongvirae</taxon>
        <taxon>Uroviricota</taxon>
        <taxon>Caudoviricetes</taxon>
        <taxon>Peduoviridae</taxon>
        <taxon>Maltschvirus</taxon>
        <taxon>Maltschvirus maltsch</taxon>
    </lineage>
</organism>
<evidence type="ECO:0000313" key="2">
    <source>
        <dbReference type="EMBL" id="CAB4124433.1"/>
    </source>
</evidence>
<reference evidence="1" key="1">
    <citation type="submission" date="2020-04" db="EMBL/GenBank/DDBJ databases">
        <authorList>
            <person name="Chiriac C."/>
            <person name="Salcher M."/>
            <person name="Ghai R."/>
            <person name="Kavagutti S V."/>
        </authorList>
    </citation>
    <scope>NUCLEOTIDE SEQUENCE</scope>
</reference>
<protein>
    <submittedName>
        <fullName evidence="1">Uncharacterized protein</fullName>
    </submittedName>
</protein>
<proteinExistence type="predicted"/>
<evidence type="ECO:0000313" key="3">
    <source>
        <dbReference type="EMBL" id="CAB5219850.1"/>
    </source>
</evidence>
<gene>
    <name evidence="3" type="ORF">UFOVP234_46</name>
    <name evidence="1" type="ORF">UFOVP35_26</name>
    <name evidence="2" type="ORF">UFOVP52_21</name>
</gene>
<sequence>MATATKKSKVCKAAESVAEIVQNIQLEVAYHFPCPIYVIQRPDFLASVQEVSEEALKVAYKERDLNEIYPVYMTGSYYADPRVSAFSEFIGATAWNILSEQGYAMADKVVQFTEMWTQEHHKHSAMDQHVHGYGSQIVGFYFLETPEDGSRLLVHDPRAAKVQIDLPEEDMTMATPASKVINFEPKPGMMVFTNSWLAHAFTRHAAELPIKFVHFNLTVNMAAPMSCPAPAAEVI</sequence>
<dbReference type="Gene3D" id="2.60.120.620">
    <property type="entry name" value="q2cbj1_9rhob like domain"/>
    <property type="match status" value="1"/>
</dbReference>
<dbReference type="EMBL" id="LR796190">
    <property type="protein sequence ID" value="CAB4124433.1"/>
    <property type="molecule type" value="Genomic_DNA"/>
</dbReference>
<dbReference type="Pfam" id="PF13759">
    <property type="entry name" value="2OG-FeII_Oxy_5"/>
    <property type="match status" value="1"/>
</dbReference>
<dbReference type="InterPro" id="IPR012668">
    <property type="entry name" value="CHP02466"/>
</dbReference>
<accession>A0A6J5KJZ8</accession>
<dbReference type="EMBL" id="LR796166">
    <property type="protein sequence ID" value="CAB4122508.1"/>
    <property type="molecule type" value="Genomic_DNA"/>
</dbReference>
<dbReference type="EMBL" id="LR798280">
    <property type="protein sequence ID" value="CAB5219850.1"/>
    <property type="molecule type" value="Genomic_DNA"/>
</dbReference>